<feature type="binding site" evidence="7">
    <location>
        <position position="83"/>
    </location>
    <ligand>
        <name>S-adenosyl-L-methionine</name>
        <dbReference type="ChEBI" id="CHEBI:59789"/>
    </ligand>
</feature>
<organism evidence="9 10">
    <name type="scientific">Candidatus Nitrosotenuis cloacae</name>
    <dbReference type="NCBI Taxonomy" id="1603555"/>
    <lineage>
        <taxon>Archaea</taxon>
        <taxon>Nitrososphaerota</taxon>
        <taxon>Candidatus Nitrosotenuis</taxon>
    </lineage>
</organism>
<dbReference type="CDD" id="cd02440">
    <property type="entry name" value="AdoMet_MTases"/>
    <property type="match status" value="1"/>
</dbReference>
<dbReference type="PROSITE" id="PS01131">
    <property type="entry name" value="RRNA_A_DIMETH"/>
    <property type="match status" value="1"/>
</dbReference>
<keyword evidence="10" id="KW-1185">Reference proteome</keyword>
<dbReference type="AlphaFoldDB" id="A0A3G1B2S3"/>
<dbReference type="Pfam" id="PF00398">
    <property type="entry name" value="RrnaAD"/>
    <property type="match status" value="1"/>
</dbReference>
<dbReference type="OrthoDB" id="9883at2157"/>
<feature type="binding site" evidence="7">
    <location>
        <position position="12"/>
    </location>
    <ligand>
        <name>S-adenosyl-L-methionine</name>
        <dbReference type="ChEBI" id="CHEBI:59789"/>
    </ligand>
</feature>
<dbReference type="InterPro" id="IPR020596">
    <property type="entry name" value="rRNA_Ade_Mease_Trfase_CS"/>
</dbReference>
<evidence type="ECO:0000256" key="7">
    <source>
        <dbReference type="PROSITE-ProRule" id="PRU01026"/>
    </source>
</evidence>
<evidence type="ECO:0000256" key="3">
    <source>
        <dbReference type="ARBA" id="ARBA00022603"/>
    </source>
</evidence>
<name>A0A3G1B2S3_9ARCH</name>
<evidence type="ECO:0000256" key="5">
    <source>
        <dbReference type="ARBA" id="ARBA00022691"/>
    </source>
</evidence>
<dbReference type="KEGG" id="tah:SU86_008815"/>
<evidence type="ECO:0000313" key="10">
    <source>
        <dbReference type="Proteomes" id="UP000266745"/>
    </source>
</evidence>
<feature type="domain" description="Ribosomal RNA adenine methylase transferase N-terminal" evidence="8">
    <location>
        <begin position="17"/>
        <end position="178"/>
    </location>
</feature>
<evidence type="ECO:0000256" key="2">
    <source>
        <dbReference type="ARBA" id="ARBA00022552"/>
    </source>
</evidence>
<dbReference type="SUPFAM" id="SSF53335">
    <property type="entry name" value="S-adenosyl-L-methionine-dependent methyltransferases"/>
    <property type="match status" value="1"/>
</dbReference>
<dbReference type="InterPro" id="IPR011530">
    <property type="entry name" value="rRNA_adenine_dimethylase"/>
</dbReference>
<proteinExistence type="inferred from homology"/>
<dbReference type="InterPro" id="IPR020598">
    <property type="entry name" value="rRNA_Ade_methylase_Trfase_N"/>
</dbReference>
<dbReference type="Gene3D" id="1.10.8.100">
    <property type="entry name" value="Ribosomal RNA adenine dimethylase-like, domain 2"/>
    <property type="match status" value="1"/>
</dbReference>
<dbReference type="NCBIfam" id="TIGR00755">
    <property type="entry name" value="ksgA"/>
    <property type="match status" value="1"/>
</dbReference>
<dbReference type="InterPro" id="IPR029063">
    <property type="entry name" value="SAM-dependent_MTases_sf"/>
</dbReference>
<dbReference type="GeneID" id="24874663"/>
<dbReference type="Gene3D" id="3.40.50.150">
    <property type="entry name" value="Vaccinia Virus protein VP39"/>
    <property type="match status" value="1"/>
</dbReference>
<keyword evidence="5 7" id="KW-0949">S-adenosyl-L-methionine</keyword>
<dbReference type="PANTHER" id="PTHR11727:SF7">
    <property type="entry name" value="DIMETHYLADENOSINE TRANSFERASE-RELATED"/>
    <property type="match status" value="1"/>
</dbReference>
<comment type="similarity">
    <text evidence="7">Belongs to the class I-like SAM-binding methyltransferase superfamily. rRNA adenine N(6)-methyltransferase family.</text>
</comment>
<feature type="binding site" evidence="7">
    <location>
        <position position="58"/>
    </location>
    <ligand>
        <name>S-adenosyl-L-methionine</name>
        <dbReference type="ChEBI" id="CHEBI:59789"/>
    </ligand>
</feature>
<protein>
    <submittedName>
        <fullName evidence="9">Ribose ABC transporter permease</fullName>
    </submittedName>
</protein>
<feature type="binding site" evidence="7">
    <location>
        <position position="10"/>
    </location>
    <ligand>
        <name>S-adenosyl-L-methionine</name>
        <dbReference type="ChEBI" id="CHEBI:59789"/>
    </ligand>
</feature>
<feature type="binding site" evidence="7">
    <location>
        <position position="37"/>
    </location>
    <ligand>
        <name>S-adenosyl-L-methionine</name>
        <dbReference type="ChEBI" id="CHEBI:59789"/>
    </ligand>
</feature>
<sequence length="232" mass="26150">MKRRQRLGQHFLKSQNIAEKIIQSAQITPKDVILEIGTGPGILTPLLCDKAKSVISVEADESLYSDAILKFSKIPNLELMYGDGFEVDVDFTIFVSNLPYSESKRAIEWLAQKKFRLAVIMVQKEFADKLLTKGKEMRAISVVANHSFDIEKILKVGKGNFSPPPKVDSVVLRLTPKKQITKELIDGIEKLFSQRRKTITNIAKSFGHTIQSDKRPEQLSPDEIIKIAKQIS</sequence>
<dbReference type="EMBL" id="CP011097">
    <property type="protein sequence ID" value="AJZ76439.1"/>
    <property type="molecule type" value="Genomic_DNA"/>
</dbReference>
<keyword evidence="6 7" id="KW-0694">RNA-binding</keyword>
<keyword evidence="4 7" id="KW-0808">Transferase</keyword>
<accession>A0A3G1B2S3</accession>
<evidence type="ECO:0000256" key="4">
    <source>
        <dbReference type="ARBA" id="ARBA00022679"/>
    </source>
</evidence>
<dbReference type="GO" id="GO:0000179">
    <property type="term" value="F:rRNA (adenine-N6,N6-)-dimethyltransferase activity"/>
    <property type="evidence" value="ECO:0007669"/>
    <property type="project" value="UniProtKB-UniRule"/>
</dbReference>
<reference evidence="9 10" key="1">
    <citation type="journal article" date="2016" name="Sci. Rep.">
        <title>A novel ammonia-oxidizing archaeon from wastewater treatment plant: Its enrichment, physiological and genomic characteristics.</title>
        <authorList>
            <person name="Li Y."/>
            <person name="Ding K."/>
            <person name="Wen X."/>
            <person name="Zhang B."/>
            <person name="Shen B."/>
            <person name="Yang Y."/>
        </authorList>
    </citation>
    <scope>NUCLEOTIDE SEQUENCE [LARGE SCALE GENOMIC DNA]</scope>
    <source>
        <strain evidence="9 10">SAT1</strain>
    </source>
</reference>
<feature type="binding site" evidence="7">
    <location>
        <position position="97"/>
    </location>
    <ligand>
        <name>S-adenosyl-L-methionine</name>
        <dbReference type="ChEBI" id="CHEBI:59789"/>
    </ligand>
</feature>
<gene>
    <name evidence="9" type="ORF">SU86_008815</name>
</gene>
<evidence type="ECO:0000256" key="6">
    <source>
        <dbReference type="ARBA" id="ARBA00022884"/>
    </source>
</evidence>
<keyword evidence="1" id="KW-0963">Cytoplasm</keyword>
<dbReference type="InterPro" id="IPR001737">
    <property type="entry name" value="KsgA/Erm"/>
</dbReference>
<dbReference type="GO" id="GO:0003723">
    <property type="term" value="F:RNA binding"/>
    <property type="evidence" value="ECO:0007669"/>
    <property type="project" value="UniProtKB-UniRule"/>
</dbReference>
<dbReference type="InterPro" id="IPR023165">
    <property type="entry name" value="rRNA_Ade_diMease-like_C"/>
</dbReference>
<dbReference type="STRING" id="1603555.SU86_008815"/>
<dbReference type="SMART" id="SM00650">
    <property type="entry name" value="rADc"/>
    <property type="match status" value="1"/>
</dbReference>
<dbReference type="RefSeq" id="WP_048187206.1">
    <property type="nucleotide sequence ID" value="NZ_CP011097.1"/>
</dbReference>
<evidence type="ECO:0000259" key="8">
    <source>
        <dbReference type="SMART" id="SM00650"/>
    </source>
</evidence>
<keyword evidence="3 7" id="KW-0489">Methyltransferase</keyword>
<dbReference type="PANTHER" id="PTHR11727">
    <property type="entry name" value="DIMETHYLADENOSINE TRANSFERASE"/>
    <property type="match status" value="1"/>
</dbReference>
<dbReference type="PROSITE" id="PS51689">
    <property type="entry name" value="SAM_RNA_A_N6_MT"/>
    <property type="match status" value="1"/>
</dbReference>
<dbReference type="Proteomes" id="UP000266745">
    <property type="component" value="Chromosome"/>
</dbReference>
<evidence type="ECO:0000256" key="1">
    <source>
        <dbReference type="ARBA" id="ARBA00022490"/>
    </source>
</evidence>
<keyword evidence="2" id="KW-0698">rRNA processing</keyword>
<evidence type="ECO:0000313" key="9">
    <source>
        <dbReference type="EMBL" id="AJZ76439.1"/>
    </source>
</evidence>